<dbReference type="OrthoDB" id="8678477at2"/>
<dbReference type="PROSITE" id="PS51257">
    <property type="entry name" value="PROKAR_LIPOPROTEIN"/>
    <property type="match status" value="1"/>
</dbReference>
<evidence type="ECO:0000313" key="3">
    <source>
        <dbReference type="Proteomes" id="UP000192708"/>
    </source>
</evidence>
<dbReference type="Proteomes" id="UP000192708">
    <property type="component" value="Unassembled WGS sequence"/>
</dbReference>
<dbReference type="InterPro" id="IPR042100">
    <property type="entry name" value="Bug_dom1"/>
</dbReference>
<gene>
    <name evidence="2" type="ORF">SAMN06296008_104154</name>
</gene>
<keyword evidence="2" id="KW-0675">Receptor</keyword>
<protein>
    <submittedName>
        <fullName evidence="2">Tripartite-type tricarboxylate transporter, receptor component TctC</fullName>
    </submittedName>
</protein>
<dbReference type="STRING" id="1938817.SAMN06296008_104154"/>
<reference evidence="2 3" key="1">
    <citation type="submission" date="2017-04" db="EMBL/GenBank/DDBJ databases">
        <authorList>
            <person name="Afonso C.L."/>
            <person name="Miller P.J."/>
            <person name="Scott M.A."/>
            <person name="Spackman E."/>
            <person name="Goraichik I."/>
            <person name="Dimitrov K.M."/>
            <person name="Suarez D.L."/>
            <person name="Swayne D.E."/>
        </authorList>
    </citation>
    <scope>NUCLEOTIDE SEQUENCE [LARGE SCALE GENOMIC DNA]</scope>
    <source>
        <strain evidence="2 3">VK13</strain>
    </source>
</reference>
<keyword evidence="3" id="KW-1185">Reference proteome</keyword>
<accession>A0A1W1Z6M2</accession>
<dbReference type="PANTHER" id="PTHR42928:SF5">
    <property type="entry name" value="BLR1237 PROTEIN"/>
    <property type="match status" value="1"/>
</dbReference>
<dbReference type="PIRSF" id="PIRSF017082">
    <property type="entry name" value="YflP"/>
    <property type="match status" value="1"/>
</dbReference>
<comment type="similarity">
    <text evidence="1">Belongs to the UPF0065 (bug) family.</text>
</comment>
<dbReference type="InterPro" id="IPR005064">
    <property type="entry name" value="BUG"/>
</dbReference>
<dbReference type="RefSeq" id="WP_159460824.1">
    <property type="nucleotide sequence ID" value="NZ_FWXJ01000004.1"/>
</dbReference>
<dbReference type="SUPFAM" id="SSF53850">
    <property type="entry name" value="Periplasmic binding protein-like II"/>
    <property type="match status" value="1"/>
</dbReference>
<dbReference type="EMBL" id="FWXJ01000004">
    <property type="protein sequence ID" value="SMC44089.1"/>
    <property type="molecule type" value="Genomic_DNA"/>
</dbReference>
<dbReference type="Gene3D" id="3.40.190.150">
    <property type="entry name" value="Bordetella uptake gene, domain 1"/>
    <property type="match status" value="1"/>
</dbReference>
<evidence type="ECO:0000313" key="2">
    <source>
        <dbReference type="EMBL" id="SMC44089.1"/>
    </source>
</evidence>
<dbReference type="Gene3D" id="3.40.190.10">
    <property type="entry name" value="Periplasmic binding protein-like II"/>
    <property type="match status" value="1"/>
</dbReference>
<sequence>MINKALALPKFRHLISDLLQVFSVATVLCGCFMNPSFAQNAPKEEYPDRPVKLVVPYAPGGPTDIIARLLSQKLTTLWGQAVIVDNRPGASGNTGTAQVAKSKPDGYTILLNTSSVAVNTSLFINPGYNLEKDFVGIANVASTPNIFVAGSSLHEKTLKEAIENAKSGKYNYASPGDGTTPHLSAEYLFKVLAKVPVAHIPYKGAGPAVNAALTGEVQFGSVAVPAASQLIIGGQLRGLAVTSSKRIASLPNVPTVAESGFAGFEDYTWVGVFVPKGTPQSLINKLNSDINKISNQDDFKDRLATLGFEGVGGSVEQFNKYLQAESVKWSKVVKEIGITPQ</sequence>
<proteinExistence type="inferred from homology"/>
<dbReference type="AlphaFoldDB" id="A0A1W1Z6M2"/>
<dbReference type="CDD" id="cd13578">
    <property type="entry name" value="PBP2_Bug27"/>
    <property type="match status" value="1"/>
</dbReference>
<evidence type="ECO:0000256" key="1">
    <source>
        <dbReference type="ARBA" id="ARBA00006987"/>
    </source>
</evidence>
<name>A0A1W1Z6M2_9BURK</name>
<dbReference type="Pfam" id="PF03401">
    <property type="entry name" value="TctC"/>
    <property type="match status" value="1"/>
</dbReference>
<organism evidence="2 3">
    <name type="scientific">Polynucleobacter kasalickyi</name>
    <dbReference type="NCBI Taxonomy" id="1938817"/>
    <lineage>
        <taxon>Bacteria</taxon>
        <taxon>Pseudomonadati</taxon>
        <taxon>Pseudomonadota</taxon>
        <taxon>Betaproteobacteria</taxon>
        <taxon>Burkholderiales</taxon>
        <taxon>Burkholderiaceae</taxon>
        <taxon>Polynucleobacter</taxon>
    </lineage>
</organism>
<dbReference type="PANTHER" id="PTHR42928">
    <property type="entry name" value="TRICARBOXYLATE-BINDING PROTEIN"/>
    <property type="match status" value="1"/>
</dbReference>